<dbReference type="InterPro" id="IPR015886">
    <property type="entry name" value="H2TH_FPG"/>
</dbReference>
<feature type="domain" description="Formamidopyrimidine-DNA glycosylase catalytic" evidence="15">
    <location>
        <begin position="6"/>
        <end position="140"/>
    </location>
</feature>
<evidence type="ECO:0000256" key="11">
    <source>
        <dbReference type="ARBA" id="ARBA00023268"/>
    </source>
</evidence>
<dbReference type="EC" id="4.2.99.18" evidence="2"/>
<evidence type="ECO:0000256" key="2">
    <source>
        <dbReference type="ARBA" id="ARBA00012720"/>
    </source>
</evidence>
<gene>
    <name evidence="16" type="ORF">FQ154_08965</name>
</gene>
<dbReference type="CDD" id="cd08971">
    <property type="entry name" value="AcNei2_N"/>
    <property type="match status" value="1"/>
</dbReference>
<keyword evidence="5 13" id="KW-0863">Zinc-finger</keyword>
<evidence type="ECO:0000256" key="5">
    <source>
        <dbReference type="ARBA" id="ARBA00022771"/>
    </source>
</evidence>
<dbReference type="InterPro" id="IPR000214">
    <property type="entry name" value="Znf_DNA_glyclase/AP_lyase"/>
</dbReference>
<evidence type="ECO:0000256" key="10">
    <source>
        <dbReference type="ARBA" id="ARBA00023239"/>
    </source>
</evidence>
<dbReference type="SMART" id="SM00898">
    <property type="entry name" value="Fapy_DNA_glyco"/>
    <property type="match status" value="1"/>
</dbReference>
<dbReference type="OrthoDB" id="9800855at2"/>
<dbReference type="Proteomes" id="UP000323856">
    <property type="component" value="Unassembled WGS sequence"/>
</dbReference>
<organism evidence="16 17">
    <name type="scientific">Paeniglutamicibacter gangotriensis</name>
    <dbReference type="NCBI Taxonomy" id="254787"/>
    <lineage>
        <taxon>Bacteria</taxon>
        <taxon>Bacillati</taxon>
        <taxon>Actinomycetota</taxon>
        <taxon>Actinomycetes</taxon>
        <taxon>Micrococcales</taxon>
        <taxon>Micrococcaceae</taxon>
        <taxon>Paeniglutamicibacter</taxon>
    </lineage>
</organism>
<dbReference type="InterPro" id="IPR035937">
    <property type="entry name" value="FPG_N"/>
</dbReference>
<keyword evidence="10" id="KW-0456">Lyase</keyword>
<dbReference type="InterPro" id="IPR044090">
    <property type="entry name" value="Nei2_N"/>
</dbReference>
<evidence type="ECO:0000256" key="9">
    <source>
        <dbReference type="ARBA" id="ARBA00023204"/>
    </source>
</evidence>
<dbReference type="SUPFAM" id="SSF46946">
    <property type="entry name" value="S13-like H2TH domain"/>
    <property type="match status" value="1"/>
</dbReference>
<dbReference type="InterPro" id="IPR010979">
    <property type="entry name" value="Ribosomal_uS13-like_H2TH"/>
</dbReference>
<evidence type="ECO:0000256" key="3">
    <source>
        <dbReference type="ARBA" id="ARBA00022723"/>
    </source>
</evidence>
<evidence type="ECO:0000259" key="14">
    <source>
        <dbReference type="PROSITE" id="PS51066"/>
    </source>
</evidence>
<dbReference type="AlphaFoldDB" id="A0A5B0EG96"/>
<dbReference type="GO" id="GO:0006284">
    <property type="term" value="P:base-excision repair"/>
    <property type="evidence" value="ECO:0007669"/>
    <property type="project" value="InterPro"/>
</dbReference>
<dbReference type="PANTHER" id="PTHR42697:SF1">
    <property type="entry name" value="ENDONUCLEASE 8"/>
    <property type="match status" value="1"/>
</dbReference>
<comment type="caution">
    <text evidence="16">The sequence shown here is derived from an EMBL/GenBank/DDBJ whole genome shotgun (WGS) entry which is preliminary data.</text>
</comment>
<feature type="domain" description="FPG-type" evidence="14">
    <location>
        <begin position="231"/>
        <end position="271"/>
    </location>
</feature>
<dbReference type="PROSITE" id="PS51068">
    <property type="entry name" value="FPG_CAT"/>
    <property type="match status" value="1"/>
</dbReference>
<keyword evidence="3" id="KW-0479">Metal-binding</keyword>
<keyword evidence="9" id="KW-0234">DNA repair</keyword>
<comment type="similarity">
    <text evidence="1">Belongs to the FPG family.</text>
</comment>
<keyword evidence="11" id="KW-0511">Multifunctional enzyme</keyword>
<reference evidence="16 17" key="1">
    <citation type="submission" date="2019-07" db="EMBL/GenBank/DDBJ databases">
        <title>Analysis of the biochemical properties, biological activity and biotechnological potential of siderophores and biosurfactants produced by Antarctic psychrotolerant bacteria.</title>
        <authorList>
            <person name="Styczynski M."/>
            <person name="Krucon T."/>
            <person name="Decewicz P."/>
            <person name="Dziewit L."/>
        </authorList>
    </citation>
    <scope>NUCLEOTIDE SEQUENCE [LARGE SCALE GENOMIC DNA]</scope>
    <source>
        <strain evidence="16 17">ANT_H27</strain>
    </source>
</reference>
<dbReference type="GO" id="GO:0140078">
    <property type="term" value="F:class I DNA-(apurinic or apyrimidinic site) endonuclease activity"/>
    <property type="evidence" value="ECO:0007669"/>
    <property type="project" value="UniProtKB-EC"/>
</dbReference>
<keyword evidence="6" id="KW-0378">Hydrolase</keyword>
<keyword evidence="8" id="KW-0238">DNA-binding</keyword>
<dbReference type="GO" id="GO:0003684">
    <property type="term" value="F:damaged DNA binding"/>
    <property type="evidence" value="ECO:0007669"/>
    <property type="project" value="InterPro"/>
</dbReference>
<evidence type="ECO:0000256" key="4">
    <source>
        <dbReference type="ARBA" id="ARBA00022763"/>
    </source>
</evidence>
<dbReference type="GO" id="GO:0008270">
    <property type="term" value="F:zinc ion binding"/>
    <property type="evidence" value="ECO:0007669"/>
    <property type="project" value="UniProtKB-KW"/>
</dbReference>
<dbReference type="SUPFAM" id="SSF57716">
    <property type="entry name" value="Glucocorticoid receptor-like (DNA-binding domain)"/>
    <property type="match status" value="1"/>
</dbReference>
<dbReference type="Pfam" id="PF06831">
    <property type="entry name" value="H2TH"/>
    <property type="match status" value="1"/>
</dbReference>
<evidence type="ECO:0000256" key="6">
    <source>
        <dbReference type="ARBA" id="ARBA00022801"/>
    </source>
</evidence>
<evidence type="ECO:0000313" key="17">
    <source>
        <dbReference type="Proteomes" id="UP000323856"/>
    </source>
</evidence>
<dbReference type="Gene3D" id="1.10.8.50">
    <property type="match status" value="1"/>
</dbReference>
<accession>A0A5B0EG96</accession>
<dbReference type="PANTHER" id="PTHR42697">
    <property type="entry name" value="ENDONUCLEASE 8"/>
    <property type="match status" value="1"/>
</dbReference>
<proteinExistence type="inferred from homology"/>
<dbReference type="SMART" id="SM01232">
    <property type="entry name" value="H2TH"/>
    <property type="match status" value="1"/>
</dbReference>
<evidence type="ECO:0000259" key="15">
    <source>
        <dbReference type="PROSITE" id="PS51068"/>
    </source>
</evidence>
<evidence type="ECO:0000256" key="12">
    <source>
        <dbReference type="ARBA" id="ARBA00023295"/>
    </source>
</evidence>
<dbReference type="SUPFAM" id="SSF81624">
    <property type="entry name" value="N-terminal domain of MutM-like DNA repair proteins"/>
    <property type="match status" value="1"/>
</dbReference>
<name>A0A5B0EG96_9MICC</name>
<protein>
    <recommendedName>
        <fullName evidence="2">DNA-(apurinic or apyrimidinic site) lyase</fullName>
        <ecNumber evidence="2">4.2.99.18</ecNumber>
    </recommendedName>
</protein>
<keyword evidence="7" id="KW-0862">Zinc</keyword>
<keyword evidence="4" id="KW-0227">DNA damage</keyword>
<sequence>MVLAMPEGDTVFRTARRLEAALGGKALSMSDFRVPAHATLSLVDWMVESVVSRGKHLMIRTRPPAKVSAPPLSIHSHLLMEGHWDVYATGERWRSPAFKARAVLGNPAFTAVGFELGFLHVLRTTDEVEVIGHLGPDPLGHSWDPAEAVRRLLFAPQRPIGLALLDQRLICGLGNIYRSELLFVARVHPRTPVGEVEDLAHLVDLAHRLLNANKDRARRVTTGADGMNRYWVYGREGQACLRCGGNLKMESLAESTRSAERNVYFCGSCQAAQVPSTEGVH</sequence>
<evidence type="ECO:0000256" key="7">
    <source>
        <dbReference type="ARBA" id="ARBA00022833"/>
    </source>
</evidence>
<evidence type="ECO:0000256" key="13">
    <source>
        <dbReference type="PROSITE-ProRule" id="PRU00391"/>
    </source>
</evidence>
<keyword evidence="12" id="KW-0326">Glycosidase</keyword>
<dbReference type="GO" id="GO:0000703">
    <property type="term" value="F:oxidized pyrimidine nucleobase lesion DNA N-glycosylase activity"/>
    <property type="evidence" value="ECO:0007669"/>
    <property type="project" value="TreeGrafter"/>
</dbReference>
<dbReference type="Gene3D" id="3.20.190.10">
    <property type="entry name" value="MutM-like, N-terminal"/>
    <property type="match status" value="1"/>
</dbReference>
<evidence type="ECO:0000313" key="16">
    <source>
        <dbReference type="EMBL" id="KAA0977412.1"/>
    </source>
</evidence>
<evidence type="ECO:0000256" key="8">
    <source>
        <dbReference type="ARBA" id="ARBA00023125"/>
    </source>
</evidence>
<dbReference type="Pfam" id="PF01149">
    <property type="entry name" value="Fapy_DNA_glyco"/>
    <property type="match status" value="1"/>
</dbReference>
<evidence type="ECO:0000256" key="1">
    <source>
        <dbReference type="ARBA" id="ARBA00009409"/>
    </source>
</evidence>
<dbReference type="PROSITE" id="PS51066">
    <property type="entry name" value="ZF_FPG_2"/>
    <property type="match status" value="1"/>
</dbReference>
<dbReference type="InterPro" id="IPR012319">
    <property type="entry name" value="FPG_cat"/>
</dbReference>
<dbReference type="EMBL" id="VOBL01000007">
    <property type="protein sequence ID" value="KAA0977412.1"/>
    <property type="molecule type" value="Genomic_DNA"/>
</dbReference>